<dbReference type="Proteomes" id="UP000765509">
    <property type="component" value="Unassembled WGS sequence"/>
</dbReference>
<feature type="compositionally biased region" description="Low complexity" evidence="2">
    <location>
        <begin position="32"/>
        <end position="53"/>
    </location>
</feature>
<organism evidence="3 4">
    <name type="scientific">Austropuccinia psidii MF-1</name>
    <dbReference type="NCBI Taxonomy" id="1389203"/>
    <lineage>
        <taxon>Eukaryota</taxon>
        <taxon>Fungi</taxon>
        <taxon>Dikarya</taxon>
        <taxon>Basidiomycota</taxon>
        <taxon>Pucciniomycotina</taxon>
        <taxon>Pucciniomycetes</taxon>
        <taxon>Pucciniales</taxon>
        <taxon>Sphaerophragmiaceae</taxon>
        <taxon>Austropuccinia</taxon>
    </lineage>
</organism>
<feature type="compositionally biased region" description="Basic and acidic residues" evidence="2">
    <location>
        <begin position="446"/>
        <end position="456"/>
    </location>
</feature>
<feature type="region of interest" description="Disordered" evidence="2">
    <location>
        <begin position="284"/>
        <end position="311"/>
    </location>
</feature>
<reference evidence="3" key="1">
    <citation type="submission" date="2021-03" db="EMBL/GenBank/DDBJ databases">
        <title>Draft genome sequence of rust myrtle Austropuccinia psidii MF-1, a brazilian biotype.</title>
        <authorList>
            <person name="Quecine M.C."/>
            <person name="Pachon D.M.R."/>
            <person name="Bonatelli M.L."/>
            <person name="Correr F.H."/>
            <person name="Franceschini L.M."/>
            <person name="Leite T.F."/>
            <person name="Margarido G.R.A."/>
            <person name="Almeida C.A."/>
            <person name="Ferrarezi J.A."/>
            <person name="Labate C.A."/>
        </authorList>
    </citation>
    <scope>NUCLEOTIDE SEQUENCE</scope>
    <source>
        <strain evidence="3">MF-1</strain>
    </source>
</reference>
<protein>
    <submittedName>
        <fullName evidence="3">Uncharacterized protein</fullName>
    </submittedName>
</protein>
<feature type="compositionally biased region" description="Polar residues" evidence="2">
    <location>
        <begin position="459"/>
        <end position="469"/>
    </location>
</feature>
<comment type="caution">
    <text evidence="3">The sequence shown here is derived from an EMBL/GenBank/DDBJ whole genome shotgun (WGS) entry which is preliminary data.</text>
</comment>
<gene>
    <name evidence="3" type="ORF">O181_067365</name>
</gene>
<feature type="compositionally biased region" description="Polar residues" evidence="2">
    <location>
        <begin position="205"/>
        <end position="215"/>
    </location>
</feature>
<dbReference type="AlphaFoldDB" id="A0A9Q3I605"/>
<evidence type="ECO:0000313" key="3">
    <source>
        <dbReference type="EMBL" id="MBW0527650.1"/>
    </source>
</evidence>
<feature type="coiled-coil region" evidence="1">
    <location>
        <begin position="551"/>
        <end position="620"/>
    </location>
</feature>
<proteinExistence type="predicted"/>
<evidence type="ECO:0000313" key="4">
    <source>
        <dbReference type="Proteomes" id="UP000765509"/>
    </source>
</evidence>
<sequence>MGLLTTPSSIRLIAGRSSRHKAERAAPSAQESPIKSPLKSSTSKSSSLPGPKSIRSRSFRTPLPFTTPATPRPAVADVIDHPSPTKTPRTLSHKSDVKCRLPRAKRSSITPQASTSFATAAIPLESQPAKSQSKRISTNRLKPLTTSGSNNANPSIKPINQENSKESSNHAANQPNIPKDLPSQIPKTKRPSILCSQDQTHPKASEQSSEITESQRAAQTINIVFSPIAEEKSITAGPLTRSKSKNLLNLSTGSQDPLVQTSLPYIKRKPSRVLQLARSFEVTDSDEADLSGTSRHSSLAVPSPTSTIKGSPEFAKFNHIGMTPTRKPSVPASIGSASSLVSPPISGASNSPNLAALAASLSKQHSHRGRLSNSRSITDVLKSSTNSLLGKLRWEDGVSDVLLTDPNETEAMVADISLSETTPIKPPTHSTSARVNFLSVVQECERAEEGEGETKGINRPNSRRLSQFESPLVRVGAQNGSTRGLSLQDKLIAQEAQIASLILSLENSRQQELKLQSQLEKLETEQKPNDKINGTEKPTQEEREGLLVEEIKRLEKELEEFGEVNIKLENELDLVKFEKDEIQSKANSMKKEIERLNLKIDKQSLQINKLNNNNVNLIKLNHSDHEDENFNSNFGSQQSQINNLIKRNLKNQRKFKSEVNNELETIKNQLNILHILKISLNLEQNLILS</sequence>
<feature type="region of interest" description="Disordered" evidence="2">
    <location>
        <begin position="446"/>
        <end position="470"/>
    </location>
</feature>
<dbReference type="EMBL" id="AVOT02033704">
    <property type="protein sequence ID" value="MBW0527650.1"/>
    <property type="molecule type" value="Genomic_DNA"/>
</dbReference>
<accession>A0A9Q3I605</accession>
<keyword evidence="1" id="KW-0175">Coiled coil</keyword>
<feature type="compositionally biased region" description="Polar residues" evidence="2">
    <location>
        <begin position="107"/>
        <end position="118"/>
    </location>
</feature>
<feature type="compositionally biased region" description="Polar residues" evidence="2">
    <location>
        <begin position="128"/>
        <end position="162"/>
    </location>
</feature>
<feature type="region of interest" description="Disordered" evidence="2">
    <location>
        <begin position="1"/>
        <end position="215"/>
    </location>
</feature>
<name>A0A9Q3I605_9BASI</name>
<keyword evidence="4" id="KW-1185">Reference proteome</keyword>
<evidence type="ECO:0000256" key="2">
    <source>
        <dbReference type="SAM" id="MobiDB-lite"/>
    </source>
</evidence>
<feature type="region of interest" description="Disordered" evidence="2">
    <location>
        <begin position="521"/>
        <end position="543"/>
    </location>
</feature>
<evidence type="ECO:0000256" key="1">
    <source>
        <dbReference type="SAM" id="Coils"/>
    </source>
</evidence>
<dbReference type="OrthoDB" id="2505741at2759"/>